<dbReference type="AlphaFoldDB" id="A0A8H3G3M4"/>
<dbReference type="OrthoDB" id="5408881at2759"/>
<keyword evidence="1" id="KW-0175">Coiled coil</keyword>
<dbReference type="EMBL" id="CAJPDR010000367">
    <property type="protein sequence ID" value="CAF9933992.1"/>
    <property type="molecule type" value="Genomic_DNA"/>
</dbReference>
<evidence type="ECO:0000256" key="1">
    <source>
        <dbReference type="SAM" id="Coils"/>
    </source>
</evidence>
<comment type="caution">
    <text evidence="2">The sequence shown here is derived from an EMBL/GenBank/DDBJ whole genome shotgun (WGS) entry which is preliminary data.</text>
</comment>
<protein>
    <submittedName>
        <fullName evidence="2">Uncharacterized protein</fullName>
    </submittedName>
</protein>
<organism evidence="2 3">
    <name type="scientific">Alectoria fallacina</name>
    <dbReference type="NCBI Taxonomy" id="1903189"/>
    <lineage>
        <taxon>Eukaryota</taxon>
        <taxon>Fungi</taxon>
        <taxon>Dikarya</taxon>
        <taxon>Ascomycota</taxon>
        <taxon>Pezizomycotina</taxon>
        <taxon>Lecanoromycetes</taxon>
        <taxon>OSLEUM clade</taxon>
        <taxon>Lecanoromycetidae</taxon>
        <taxon>Lecanorales</taxon>
        <taxon>Lecanorineae</taxon>
        <taxon>Parmeliaceae</taxon>
        <taxon>Alectoria</taxon>
    </lineage>
</organism>
<keyword evidence="3" id="KW-1185">Reference proteome</keyword>
<proteinExistence type="predicted"/>
<dbReference type="Proteomes" id="UP000664203">
    <property type="component" value="Unassembled WGS sequence"/>
</dbReference>
<evidence type="ECO:0000313" key="3">
    <source>
        <dbReference type="Proteomes" id="UP000664203"/>
    </source>
</evidence>
<accession>A0A8H3G3M4</accession>
<gene>
    <name evidence="2" type="ORF">ALECFALPRED_005812</name>
</gene>
<reference evidence="2" key="1">
    <citation type="submission" date="2021-03" db="EMBL/GenBank/DDBJ databases">
        <authorList>
            <person name="Tagirdzhanova G."/>
        </authorList>
    </citation>
    <scope>NUCLEOTIDE SEQUENCE</scope>
</reference>
<sequence>MKEGLNDVDVRATIYYMNLCARLDSVKSSLGTLLVSIKTLTPTHRARLVFFLVNTSYHSHDSKRRKAEVALFAFNISGGTSFIKNDLRTILASAEGWIQKYFVVILENDEKAVKQTSNFRELEKKLEQAAKEDPARRELEKKIADLQAELTALENRQSQERAQQLEFEIKLAIEKIEKKAIDDIGKVQAEAAEEVAELYAAVKDETMKIRGKAKEEIAKLQSQWKAMKE</sequence>
<name>A0A8H3G3M4_9LECA</name>
<evidence type="ECO:0000313" key="2">
    <source>
        <dbReference type="EMBL" id="CAF9933992.1"/>
    </source>
</evidence>
<feature type="coiled-coil region" evidence="1">
    <location>
        <begin position="112"/>
        <end position="175"/>
    </location>
</feature>